<keyword evidence="3" id="KW-1185">Reference proteome</keyword>
<organism evidence="2">
    <name type="scientific">Jinghong bat virus</name>
    <dbReference type="NCBI Taxonomy" id="2847811"/>
    <lineage>
        <taxon>Viruses</taxon>
        <taxon>Riboviria</taxon>
        <taxon>Orthornavirae</taxon>
        <taxon>Negarnaviricota</taxon>
        <taxon>Haploviricotina</taxon>
        <taxon>Monjiviricetes</taxon>
        <taxon>Mononegavirales</taxon>
        <taxon>Rhabdoviridae</taxon>
        <taxon>Alpharhabdovirinae</taxon>
        <taxon>Vesiculovirus</taxon>
        <taxon>Vesiculovirus rhinolophus</taxon>
    </lineage>
</organism>
<evidence type="ECO:0000313" key="3">
    <source>
        <dbReference type="Proteomes" id="UP000681437"/>
    </source>
</evidence>
<proteinExistence type="predicted"/>
<feature type="region of interest" description="Disordered" evidence="1">
    <location>
        <begin position="33"/>
        <end position="63"/>
    </location>
</feature>
<dbReference type="EMBL" id="MF279192">
    <property type="protein sequence ID" value="ASZ85160.1"/>
    <property type="molecule type" value="Viral_cRNA"/>
</dbReference>
<feature type="compositionally biased region" description="Acidic residues" evidence="1">
    <location>
        <begin position="51"/>
        <end position="63"/>
    </location>
</feature>
<sequence length="240" mass="27463">MDLEGNEEIRALMAQYPELPTALDEVAAISREVDAEDDYDLPSDAPRIDFDSDSEDEDADEADLDRPVSFKVDWDQEEFKLDLTSCSRPLIQDFMKETIVQLVSWINSKVPLGCGTFYCDSDKEGEIRLIHKNYPNNSQLLEELKELEKSLVETPAPSAPIREIDVRDRKIIILSRSDDPPWTGTLVQLAGSREKAHNPDFNSTTPVVDMVIWALMQGKQYNRFALRYQIEEAEFDEEDD</sequence>
<reference evidence="2" key="1">
    <citation type="submission" date="2017-06" db="EMBL/GenBank/DDBJ databases">
        <title>Characterization of novel rhabdoviruses in bats, China.</title>
        <authorList>
            <person name="Xu L."/>
            <person name="Li X."/>
            <person name="He B."/>
            <person name="Tu C."/>
        </authorList>
    </citation>
    <scope>NUCLEOTIDE SEQUENCE</scope>
    <source>
        <strain evidence="2">IH17</strain>
    </source>
</reference>
<protein>
    <submittedName>
        <fullName evidence="2">Phosphoprotein</fullName>
    </submittedName>
</protein>
<dbReference type="Proteomes" id="UP000681437">
    <property type="component" value="Segment"/>
</dbReference>
<name>A0A249Y794_9RHAB</name>
<evidence type="ECO:0000256" key="1">
    <source>
        <dbReference type="SAM" id="MobiDB-lite"/>
    </source>
</evidence>
<accession>A0A249Y794</accession>
<gene>
    <name evidence="2" type="primary">P</name>
</gene>
<evidence type="ECO:0000313" key="2">
    <source>
        <dbReference type="EMBL" id="ASZ85160.1"/>
    </source>
</evidence>